<gene>
    <name evidence="2" type="ORF">RUM44_010842</name>
</gene>
<comment type="caution">
    <text evidence="2">The sequence shown here is derived from an EMBL/GenBank/DDBJ whole genome shotgun (WGS) entry which is preliminary data.</text>
</comment>
<dbReference type="EMBL" id="JAWJWF010000046">
    <property type="protein sequence ID" value="KAK6623985.1"/>
    <property type="molecule type" value="Genomic_DNA"/>
</dbReference>
<feature type="region of interest" description="Disordered" evidence="1">
    <location>
        <begin position="35"/>
        <end position="89"/>
    </location>
</feature>
<reference evidence="2 3" key="1">
    <citation type="submission" date="2023-09" db="EMBL/GenBank/DDBJ databases">
        <title>Genomes of two closely related lineages of the louse Polyplax serrata with different host specificities.</title>
        <authorList>
            <person name="Martinu J."/>
            <person name="Tarabai H."/>
            <person name="Stefka J."/>
            <person name="Hypsa V."/>
        </authorList>
    </citation>
    <scope>NUCLEOTIDE SEQUENCE [LARGE SCALE GENOMIC DNA]</scope>
    <source>
        <strain evidence="2">98ZLc_SE</strain>
    </source>
</reference>
<evidence type="ECO:0000256" key="1">
    <source>
        <dbReference type="SAM" id="MobiDB-lite"/>
    </source>
</evidence>
<protein>
    <submittedName>
        <fullName evidence="2">Uncharacterized protein</fullName>
    </submittedName>
</protein>
<feature type="compositionally biased region" description="Basic and acidic residues" evidence="1">
    <location>
        <begin position="35"/>
        <end position="78"/>
    </location>
</feature>
<name>A0ABR1ANB1_POLSC</name>
<sequence length="89" mass="10615">MIFLNACYNSKGIRESLEHPMAFLRMRKIIYVIKESKQKGEDGERREDRERERERDTERMEKQFHRAEEEGGKVEKTRSKNLKGNKNGG</sequence>
<evidence type="ECO:0000313" key="2">
    <source>
        <dbReference type="EMBL" id="KAK6623985.1"/>
    </source>
</evidence>
<proteinExistence type="predicted"/>
<keyword evidence="3" id="KW-1185">Reference proteome</keyword>
<evidence type="ECO:0000313" key="3">
    <source>
        <dbReference type="Proteomes" id="UP001359485"/>
    </source>
</evidence>
<dbReference type="Proteomes" id="UP001359485">
    <property type="component" value="Unassembled WGS sequence"/>
</dbReference>
<organism evidence="2 3">
    <name type="scientific">Polyplax serrata</name>
    <name type="common">Common mouse louse</name>
    <dbReference type="NCBI Taxonomy" id="468196"/>
    <lineage>
        <taxon>Eukaryota</taxon>
        <taxon>Metazoa</taxon>
        <taxon>Ecdysozoa</taxon>
        <taxon>Arthropoda</taxon>
        <taxon>Hexapoda</taxon>
        <taxon>Insecta</taxon>
        <taxon>Pterygota</taxon>
        <taxon>Neoptera</taxon>
        <taxon>Paraneoptera</taxon>
        <taxon>Psocodea</taxon>
        <taxon>Troctomorpha</taxon>
        <taxon>Phthiraptera</taxon>
        <taxon>Anoplura</taxon>
        <taxon>Polyplacidae</taxon>
        <taxon>Polyplax</taxon>
    </lineage>
</organism>
<accession>A0ABR1ANB1</accession>